<reference evidence="1" key="3">
    <citation type="submission" date="2023-03" db="UniProtKB">
        <authorList>
            <consortium name="EnsemblPlants"/>
        </authorList>
    </citation>
    <scope>IDENTIFICATION</scope>
    <source>
        <strain evidence="1">cv. Chiifu-401-42</strain>
    </source>
</reference>
<dbReference type="Gramene" id="Bra018291.1">
    <property type="protein sequence ID" value="Bra018291.1-P"/>
    <property type="gene ID" value="Bra018291"/>
</dbReference>
<evidence type="ECO:0000313" key="2">
    <source>
        <dbReference type="Proteomes" id="UP000011750"/>
    </source>
</evidence>
<dbReference type="Proteomes" id="UP000011750">
    <property type="component" value="Chromosome A05"/>
</dbReference>
<proteinExistence type="predicted"/>
<protein>
    <submittedName>
        <fullName evidence="1">Uncharacterized protein</fullName>
    </submittedName>
</protein>
<evidence type="ECO:0000313" key="1">
    <source>
        <dbReference type="EnsemblPlants" id="Bra018291.1-P"/>
    </source>
</evidence>
<keyword evidence="2" id="KW-1185">Reference proteome</keyword>
<sequence length="121" mass="13976">MRWETLLFAAAIELQKRGAMEVAGGNYTTTHRSTLRLQYCPLRIKKIQNFEEEHKHIFSQGTSTCQILRHLDMDPMTLHQLYYIADGEGDGWICIQPDNRKMVIVTDDIGVNFIAYGTKKE</sequence>
<dbReference type="HOGENOM" id="CLU_2041350_0_0_1"/>
<reference evidence="1 2" key="1">
    <citation type="journal article" date="2011" name="Nat. Genet.">
        <title>The genome of the mesopolyploid crop species Brassica rapa.</title>
        <authorList>
            <consortium name="Brassica rapa Genome Sequencing Project Consortium"/>
            <person name="Wang X."/>
            <person name="Wang H."/>
            <person name="Wang J."/>
            <person name="Sun R."/>
            <person name="Wu J."/>
            <person name="Liu S."/>
            <person name="Bai Y."/>
            <person name="Mun J.H."/>
            <person name="Bancroft I."/>
            <person name="Cheng F."/>
            <person name="Huang S."/>
            <person name="Li X."/>
            <person name="Hua W."/>
            <person name="Wang J."/>
            <person name="Wang X."/>
            <person name="Freeling M."/>
            <person name="Pires J.C."/>
            <person name="Paterson A.H."/>
            <person name="Chalhoub B."/>
            <person name="Wang B."/>
            <person name="Hayward A."/>
            <person name="Sharpe A.G."/>
            <person name="Park B.S."/>
            <person name="Weisshaar B."/>
            <person name="Liu B."/>
            <person name="Li B."/>
            <person name="Liu B."/>
            <person name="Tong C."/>
            <person name="Song C."/>
            <person name="Duran C."/>
            <person name="Peng C."/>
            <person name="Geng C."/>
            <person name="Koh C."/>
            <person name="Lin C."/>
            <person name="Edwards D."/>
            <person name="Mu D."/>
            <person name="Shen D."/>
            <person name="Soumpourou E."/>
            <person name="Li F."/>
            <person name="Fraser F."/>
            <person name="Conant G."/>
            <person name="Lassalle G."/>
            <person name="King G.J."/>
            <person name="Bonnema G."/>
            <person name="Tang H."/>
            <person name="Wang H."/>
            <person name="Belcram H."/>
            <person name="Zhou H."/>
            <person name="Hirakawa H."/>
            <person name="Abe H."/>
            <person name="Guo H."/>
            <person name="Wang H."/>
            <person name="Jin H."/>
            <person name="Parkin I.A."/>
            <person name="Batley J."/>
            <person name="Kim J.S."/>
            <person name="Just J."/>
            <person name="Li J."/>
            <person name="Xu J."/>
            <person name="Deng J."/>
            <person name="Kim J.A."/>
            <person name="Li J."/>
            <person name="Yu J."/>
            <person name="Meng J."/>
            <person name="Wang J."/>
            <person name="Min J."/>
            <person name="Poulain J."/>
            <person name="Wang J."/>
            <person name="Hatakeyama K."/>
            <person name="Wu K."/>
            <person name="Wang L."/>
            <person name="Fang L."/>
            <person name="Trick M."/>
            <person name="Links M.G."/>
            <person name="Zhao M."/>
            <person name="Jin M."/>
            <person name="Ramchiary N."/>
            <person name="Drou N."/>
            <person name="Berkman P.J."/>
            <person name="Cai Q."/>
            <person name="Huang Q."/>
            <person name="Li R."/>
            <person name="Tabata S."/>
            <person name="Cheng S."/>
            <person name="Zhang S."/>
            <person name="Zhang S."/>
            <person name="Huang S."/>
            <person name="Sato S."/>
            <person name="Sun S."/>
            <person name="Kwon S.J."/>
            <person name="Choi S.R."/>
            <person name="Lee T.H."/>
            <person name="Fan W."/>
            <person name="Zhao X."/>
            <person name="Tan X."/>
            <person name="Xu X."/>
            <person name="Wang Y."/>
            <person name="Qiu Y."/>
            <person name="Yin Y."/>
            <person name="Li Y."/>
            <person name="Du Y."/>
            <person name="Liao Y."/>
            <person name="Lim Y."/>
            <person name="Narusaka Y."/>
            <person name="Wang Y."/>
            <person name="Wang Z."/>
            <person name="Li Z."/>
            <person name="Wang Z."/>
            <person name="Xiong Z."/>
            <person name="Zhang Z."/>
        </authorList>
    </citation>
    <scope>NUCLEOTIDE SEQUENCE [LARGE SCALE GENOMIC DNA]</scope>
    <source>
        <strain evidence="1 2">cv. Chiifu-401-42</strain>
    </source>
</reference>
<name>M4DP51_BRACM</name>
<reference evidence="1 2" key="2">
    <citation type="journal article" date="2018" name="Hortic Res">
        <title>Improved Brassica rapa reference genome by single-molecule sequencing and chromosome conformation capture technologies.</title>
        <authorList>
            <person name="Zhang L."/>
            <person name="Cai X."/>
            <person name="Wu J."/>
            <person name="Liu M."/>
            <person name="Grob S."/>
            <person name="Cheng F."/>
            <person name="Liang J."/>
            <person name="Cai C."/>
            <person name="Liu Z."/>
            <person name="Liu B."/>
            <person name="Wang F."/>
            <person name="Li S."/>
            <person name="Liu F."/>
            <person name="Li X."/>
            <person name="Cheng L."/>
            <person name="Yang W."/>
            <person name="Li M.H."/>
            <person name="Grossniklaus U."/>
            <person name="Zheng H."/>
            <person name="Wang X."/>
        </authorList>
    </citation>
    <scope>NUCLEOTIDE SEQUENCE [LARGE SCALE GENOMIC DNA]</scope>
    <source>
        <strain evidence="1 2">cv. Chiifu-401-42</strain>
    </source>
</reference>
<dbReference type="InParanoid" id="M4DP51"/>
<dbReference type="AlphaFoldDB" id="M4DP51"/>
<dbReference type="EnsemblPlants" id="Bra018291.1">
    <property type="protein sequence ID" value="Bra018291.1-P"/>
    <property type="gene ID" value="Bra018291"/>
</dbReference>
<organism evidence="1 2">
    <name type="scientific">Brassica campestris</name>
    <name type="common">Field mustard</name>
    <dbReference type="NCBI Taxonomy" id="3711"/>
    <lineage>
        <taxon>Eukaryota</taxon>
        <taxon>Viridiplantae</taxon>
        <taxon>Streptophyta</taxon>
        <taxon>Embryophyta</taxon>
        <taxon>Tracheophyta</taxon>
        <taxon>Spermatophyta</taxon>
        <taxon>Magnoliopsida</taxon>
        <taxon>eudicotyledons</taxon>
        <taxon>Gunneridae</taxon>
        <taxon>Pentapetalae</taxon>
        <taxon>rosids</taxon>
        <taxon>malvids</taxon>
        <taxon>Brassicales</taxon>
        <taxon>Brassicaceae</taxon>
        <taxon>Brassiceae</taxon>
        <taxon>Brassica</taxon>
    </lineage>
</organism>
<accession>M4DP51</accession>